<evidence type="ECO:0000256" key="4">
    <source>
        <dbReference type="ARBA" id="ARBA00022448"/>
    </source>
</evidence>
<evidence type="ECO:0000256" key="8">
    <source>
        <dbReference type="ARBA" id="ARBA00022989"/>
    </source>
</evidence>
<dbReference type="CDD" id="cd20070">
    <property type="entry name" value="5TM_YidC_Alb3"/>
    <property type="match status" value="1"/>
</dbReference>
<feature type="domain" description="Membrane insertase YidC/Oxa/ALB C-terminal" evidence="14">
    <location>
        <begin position="359"/>
        <end position="555"/>
    </location>
</feature>
<dbReference type="NCBIfam" id="TIGR03592">
    <property type="entry name" value="yidC_oxa1_cterm"/>
    <property type="match status" value="1"/>
</dbReference>
<dbReference type="CDD" id="cd19961">
    <property type="entry name" value="EcYidC-like_peri"/>
    <property type="match status" value="1"/>
</dbReference>
<keyword evidence="5 13" id="KW-1003">Cell membrane</keyword>
<proteinExistence type="inferred from homology"/>
<dbReference type="NCBIfam" id="TIGR03593">
    <property type="entry name" value="yidC_nterm"/>
    <property type="match status" value="1"/>
</dbReference>
<dbReference type="InterPro" id="IPR019998">
    <property type="entry name" value="Membr_insert_YidC"/>
</dbReference>
<dbReference type="InterPro" id="IPR047196">
    <property type="entry name" value="YidC_ALB_C"/>
</dbReference>
<dbReference type="Proteomes" id="UP000776276">
    <property type="component" value="Unassembled WGS sequence"/>
</dbReference>
<sequence length="569" mass="62991">MSEQRNLIIALILSALVLFGWSLVSDRVLPTATKPTTQVVKGKSVPLPDPNASPTGSAPAVVRARAVVLAESPRVAIATPRLAGTLNLKGARIDDLVMSDYKETLAKNSLPVRLFSPSGAGEAYFAQFGWTGQNVRVPDANTLWTASAPKLTPETPVTLSWDNGQGQRFELMFAVDRDFLFTVTQRVVNAGAGAVAVTPFSLVNRTGISKDPSGWTIHTGPIGTFDGVTNYKVDFKDLTAGEAPRFTSTGGWIGFTDKYWLAALSPPAAAKWDGGFRGSAGDRFQADAAYPTQVVQPRTATTTQVRLFAGAKEVKLLRRYQNEAGVTRFDGAIDWGWFEILEKPIFFLLDWLFRMVGNFGVAIMLLTIVVRGVMFPIAQKQFRSMAGMRIIQPKMKALQERYKDDKPKLQQEMLKLYQEAKVNPIAGCLPTLLQIPIFYALYKVLLVTIEMRHQPFVGWIHDLSAPDPATILNGFGYLNFAVPHFFAIGVLPVFLGISMWLQFKLNPTPMDDTQKQIFAIMPWMMMFIMGTYAAGLVLYWTMSNVLTILQQKWLYSRMPQLSTAEATTP</sequence>
<keyword evidence="10 13" id="KW-0143">Chaperone</keyword>
<dbReference type="InterPro" id="IPR001708">
    <property type="entry name" value="YidC/ALB3/OXA1/COX18"/>
</dbReference>
<evidence type="ECO:0000256" key="3">
    <source>
        <dbReference type="ARBA" id="ARBA00015325"/>
    </source>
</evidence>
<dbReference type="PANTHER" id="PTHR12428:SF65">
    <property type="entry name" value="CYTOCHROME C OXIDASE ASSEMBLY PROTEIN COX18, MITOCHONDRIAL"/>
    <property type="match status" value="1"/>
</dbReference>
<feature type="transmembrane region" description="Helical" evidence="13">
    <location>
        <begin position="485"/>
        <end position="505"/>
    </location>
</feature>
<comment type="function">
    <text evidence="13">Required for the insertion and/or proper folding and/or complex formation of integral membrane proteins into the membrane. Involved in integration of membrane proteins that insert both dependently and independently of the Sec translocase complex, as well as at least some lipoproteins. Aids folding of multispanning membrane proteins.</text>
</comment>
<evidence type="ECO:0000256" key="13">
    <source>
        <dbReference type="HAMAP-Rule" id="MF_01810"/>
    </source>
</evidence>
<comment type="subcellular location">
    <subcellularLocation>
        <location evidence="1">Cell inner membrane</location>
        <topology evidence="1">Multi-pass membrane protein</topology>
    </subcellularLocation>
    <subcellularLocation>
        <location evidence="13">Cell membrane</location>
        <topology evidence="13">Multi-pass membrane protein</topology>
    </subcellularLocation>
</comment>
<feature type="transmembrane region" description="Helical" evidence="13">
    <location>
        <begin position="351"/>
        <end position="374"/>
    </location>
</feature>
<dbReference type="NCBIfam" id="NF002353">
    <property type="entry name" value="PRK01318.1-4"/>
    <property type="match status" value="1"/>
</dbReference>
<protein>
    <recommendedName>
        <fullName evidence="3 13">Membrane protein insertase YidC</fullName>
    </recommendedName>
    <alternativeName>
        <fullName evidence="12 13">Foldase YidC</fullName>
    </alternativeName>
    <alternativeName>
        <fullName evidence="11 13">Membrane integrase YidC</fullName>
    </alternativeName>
    <alternativeName>
        <fullName evidence="13">Membrane protein YidC</fullName>
    </alternativeName>
</protein>
<keyword evidence="6 13" id="KW-0812">Transmembrane</keyword>
<dbReference type="PANTHER" id="PTHR12428">
    <property type="entry name" value="OXA1"/>
    <property type="match status" value="1"/>
</dbReference>
<evidence type="ECO:0000256" key="1">
    <source>
        <dbReference type="ARBA" id="ARBA00004429"/>
    </source>
</evidence>
<evidence type="ECO:0000256" key="9">
    <source>
        <dbReference type="ARBA" id="ARBA00023136"/>
    </source>
</evidence>
<organism evidence="16 17">
    <name type="scientific">Sphingomonas quercus</name>
    <dbReference type="NCBI Taxonomy" id="2842451"/>
    <lineage>
        <taxon>Bacteria</taxon>
        <taxon>Pseudomonadati</taxon>
        <taxon>Pseudomonadota</taxon>
        <taxon>Alphaproteobacteria</taxon>
        <taxon>Sphingomonadales</taxon>
        <taxon>Sphingomonadaceae</taxon>
        <taxon>Sphingomonas</taxon>
    </lineage>
</organism>
<keyword evidence="9 13" id="KW-0472">Membrane</keyword>
<evidence type="ECO:0000313" key="16">
    <source>
        <dbReference type="EMBL" id="MBU3079107.1"/>
    </source>
</evidence>
<dbReference type="InterPro" id="IPR028053">
    <property type="entry name" value="Membr_insert_YidC_N"/>
</dbReference>
<dbReference type="RefSeq" id="WP_216326605.1">
    <property type="nucleotide sequence ID" value="NZ_JAHKRT010000008.1"/>
</dbReference>
<evidence type="ECO:0000259" key="15">
    <source>
        <dbReference type="Pfam" id="PF14849"/>
    </source>
</evidence>
<keyword evidence="8 13" id="KW-1133">Transmembrane helix</keyword>
<evidence type="ECO:0000256" key="7">
    <source>
        <dbReference type="ARBA" id="ARBA00022927"/>
    </source>
</evidence>
<feature type="domain" description="Membrane insertase YidC N-terminal" evidence="15">
    <location>
        <begin position="74"/>
        <end position="348"/>
    </location>
</feature>
<dbReference type="InterPro" id="IPR028055">
    <property type="entry name" value="YidC/Oxa/ALB_C"/>
</dbReference>
<comment type="similarity">
    <text evidence="2 13">Belongs to the OXA1/ALB3/YidC family. Type 1 subfamily.</text>
</comment>
<keyword evidence="17" id="KW-1185">Reference proteome</keyword>
<dbReference type="EMBL" id="JAHKRT010000008">
    <property type="protein sequence ID" value="MBU3079107.1"/>
    <property type="molecule type" value="Genomic_DNA"/>
</dbReference>
<gene>
    <name evidence="13 16" type="primary">yidC</name>
    <name evidence="16" type="ORF">KOF26_14695</name>
</gene>
<keyword evidence="7 13" id="KW-0653">Protein transport</keyword>
<evidence type="ECO:0000256" key="6">
    <source>
        <dbReference type="ARBA" id="ARBA00022692"/>
    </source>
</evidence>
<evidence type="ECO:0000259" key="14">
    <source>
        <dbReference type="Pfam" id="PF02096"/>
    </source>
</evidence>
<dbReference type="Pfam" id="PF14849">
    <property type="entry name" value="YidC_periplas"/>
    <property type="match status" value="1"/>
</dbReference>
<evidence type="ECO:0000256" key="11">
    <source>
        <dbReference type="ARBA" id="ARBA00033245"/>
    </source>
</evidence>
<accession>A0ABS6BMN2</accession>
<comment type="caution">
    <text evidence="13">Lacks conserved residue(s) required for the propagation of feature annotation.</text>
</comment>
<evidence type="ECO:0000256" key="12">
    <source>
        <dbReference type="ARBA" id="ARBA00033342"/>
    </source>
</evidence>
<reference evidence="16 17" key="1">
    <citation type="submission" date="2021-06" db="EMBL/GenBank/DDBJ databases">
        <title>Sphingomonas sp. XMGL2, whole genome shotgun sequencing project.</title>
        <authorList>
            <person name="Zhao G."/>
            <person name="Shen L."/>
        </authorList>
    </citation>
    <scope>NUCLEOTIDE SEQUENCE [LARGE SCALE GENOMIC DNA]</scope>
    <source>
        <strain evidence="16 17">XMGL2</strain>
    </source>
</reference>
<feature type="transmembrane region" description="Helical" evidence="13">
    <location>
        <begin position="517"/>
        <end position="540"/>
    </location>
</feature>
<name>A0ABS6BMN2_9SPHN</name>
<evidence type="ECO:0000256" key="5">
    <source>
        <dbReference type="ARBA" id="ARBA00022475"/>
    </source>
</evidence>
<keyword evidence="4 13" id="KW-0813">Transport</keyword>
<dbReference type="HAMAP" id="MF_01810">
    <property type="entry name" value="YidC_type1"/>
    <property type="match status" value="1"/>
</dbReference>
<evidence type="ECO:0000313" key="17">
    <source>
        <dbReference type="Proteomes" id="UP000776276"/>
    </source>
</evidence>
<comment type="caution">
    <text evidence="16">The sequence shown here is derived from an EMBL/GenBank/DDBJ whole genome shotgun (WGS) entry which is preliminary data.</text>
</comment>
<evidence type="ECO:0000256" key="10">
    <source>
        <dbReference type="ARBA" id="ARBA00023186"/>
    </source>
</evidence>
<evidence type="ECO:0000256" key="2">
    <source>
        <dbReference type="ARBA" id="ARBA00010527"/>
    </source>
</evidence>
<comment type="subunit">
    <text evidence="13">Interacts with the Sec translocase complex via SecD. Specifically interacts with transmembrane segments of nascent integral membrane proteins during membrane integration.</text>
</comment>
<dbReference type="Pfam" id="PF02096">
    <property type="entry name" value="60KD_IMP"/>
    <property type="match status" value="1"/>
</dbReference>